<proteinExistence type="predicted"/>
<name>A0ACB7IYR2_PLECO</name>
<protein>
    <submittedName>
        <fullName evidence="1">Uncharacterized protein</fullName>
    </submittedName>
</protein>
<dbReference type="EMBL" id="WQMT02000005">
    <property type="protein sequence ID" value="KAG9223310.1"/>
    <property type="molecule type" value="Genomic_DNA"/>
</dbReference>
<dbReference type="Proteomes" id="UP000824881">
    <property type="component" value="Unassembled WGS sequence"/>
</dbReference>
<comment type="caution">
    <text evidence="1">The sequence shown here is derived from an EMBL/GenBank/DDBJ whole genome shotgun (WGS) entry which is preliminary data.</text>
</comment>
<organism evidence="1 2">
    <name type="scientific">Pleurotus cornucopiae</name>
    <name type="common">Cornucopia mushroom</name>
    <dbReference type="NCBI Taxonomy" id="5321"/>
    <lineage>
        <taxon>Eukaryota</taxon>
        <taxon>Fungi</taxon>
        <taxon>Dikarya</taxon>
        <taxon>Basidiomycota</taxon>
        <taxon>Agaricomycotina</taxon>
        <taxon>Agaricomycetes</taxon>
        <taxon>Agaricomycetidae</taxon>
        <taxon>Agaricales</taxon>
        <taxon>Pleurotineae</taxon>
        <taxon>Pleurotaceae</taxon>
        <taxon>Pleurotus</taxon>
    </lineage>
</organism>
<gene>
    <name evidence="1" type="ORF">CCMSSC00406_0000001</name>
</gene>
<keyword evidence="2" id="KW-1185">Reference proteome</keyword>
<reference evidence="1 2" key="1">
    <citation type="journal article" date="2021" name="Appl. Environ. Microbiol.">
        <title>Genetic linkage and physical mapping for an oyster mushroom Pleurotus cornucopiae and QTL analysis for the trait cap color.</title>
        <authorList>
            <person name="Zhang Y."/>
            <person name="Gao W."/>
            <person name="Sonnenberg A."/>
            <person name="Chen Q."/>
            <person name="Zhang J."/>
            <person name="Huang C."/>
        </authorList>
    </citation>
    <scope>NUCLEOTIDE SEQUENCE [LARGE SCALE GENOMIC DNA]</scope>
    <source>
        <strain evidence="1">CCMSSC00406</strain>
    </source>
</reference>
<accession>A0ACB7IYR2</accession>
<evidence type="ECO:0000313" key="2">
    <source>
        <dbReference type="Proteomes" id="UP000824881"/>
    </source>
</evidence>
<evidence type="ECO:0000313" key="1">
    <source>
        <dbReference type="EMBL" id="KAG9223310.1"/>
    </source>
</evidence>
<sequence length="2291" mass="242157">MSNVDDFFSAVNQPSANQQRGGDNVRTFADAINHRFNNPAPSSASLPPSLLTARLLPSSSSATSAMPPSSSPHTAPSAHTFTPVSPSSLSQWLDNPTTLVVDIRPHAAYANARLPRALSLSVPSTLLKRPMFSLDKLAAMLPASTARSRFTRWHTAARIIVYDTDSAAIPDHSNIHGLLRKFRNDPVHFTGELAWVQGGFQAVWREQPHLIDNNPPPPETDAEEDDQQQPLLRARLPASAFSAASTTAAMSPQRPQPRSTLSARLRASGIPSLSLSQPQPARAHPNSSLSLSFPFNNPTPQPSATISNPPTTLPAQPAYNPFFDTIRQNVELSHGITERIPLRLPRRIRQRIHELPFRWLQDIARKAEARTPPGLSARSARTVTDVFPSSGSDSDVEFPSPRLPLLSPAADPDPADVDEGTEALAMQFYRIELAEQRRLMGVMEHHSKESETTVGEHADKGKRSEIHHEVEVDENLRERAVTLGHDSLSSIHEPKLDGDFPFSITAGVEKGAKNRHLFHPLLSSHTLLSLAHHHPRYRHIWPFEHARVRLHQRYRRKRAISSPPYVGTPGGRYPPFFQSTSGLSQDGPPVSLPLHTTNNLLIAPRPLHPPSGNNASNTLAGAVSSVIPPRSPRPPSQIASFVSSLHFPSSSNSTLPQTPYAYGGFTGFPSQFSFPINNITPGIPFTPNIPVVSPAPSSDADAESEYDDYVNASYVQPLGTTKQYIATQGPLPATYKDFWTLVWEQNVHVIVMLTRRIEGGMIKCGAYWAEERFGPLRLKLISESGKEGGEVDPSSTPSNPFDAAAASVAGPSSSPIGTNRPKSPKQSTIRREFELRHTKYPRAGTRRIIQLQFLEWPDMNVPDDPRDVLSLIWEVENAVEETKRDRLQREEELLEKKRHEKKATRAEVIAKLKSGGGASKSISSDQQSLGTLSSSSSDDDVDEWTGIVKHAKGERVPVLLHCSAGVGRTGGFIAVDAILDGIRREMRKRVYGSLSSGVIGNVMGTSSGDASASALSGSASGSRRTRGTPESESAGGERGASTGASAGGSGSRSGRSGSGSGNVADGSAGYEDKMDVDGSPSEATGIHNNSSEAIVDVDASGMKMGGTVPITMTAGDDDEISGETSYGHDAPGARELKKAKKVRGKGNLVEAGRGLVVHVPYVVGGDRDLLKTPMQMSMEVDEDDVDDDDLMVSMSGHDRSSSHDPSRGEEQKASTRKWAETVLDETSAAMDAGDAMVLDDGSNSLSQSASPPNIAAADVRLLKVGGESPEGAVARSFGAGVFTSGSSSSEDSFGFGHRGHRHQSSSRSHRYGSEVGSGTSTSLATSVSTGSGPASAGTGSLQHSSSPGKDHGADKRSTRIGGSSSPGSGELAASKLAPSASPSSPGSDQFAGVGGRVADTTDPIPKKEIANTASGANTAKLMGQASNSHTMGAIGGAWASGVKPAGNSAAGIGPSPLGAPAAIAVAIPHSSKGKGTLEGESGRNVPGSRIRVGLLAADAPKSVPWPSEESRSAPAMTLPPKFGHPIRSGGIDAGFSGGNPALMTVRGVRATSVLSSEEERPPSRSLSLSPSASGTSDAQYGSVASRLGRVLDVDGSSVYSMYGGMGASVASGDNVWVGDERRGRIGERGADMKAIQPFRLKDDSVSDSRPESTSPPGSRSRSTPPSLSASAGKASARATTVDYKEPRPLHGKFSPTALSSFEDPICEVVQDMREQRMSLCQSLRQYVFVHAAIIEGALMIVDEERERAKGIMAERSSRSGSGSGTGSGSISPNEESGNGKAMSVLPPVPVTPVRQTTAHLPSMISSPSTGKRGASPTELLKEDKKGGISLSKRPSIKRKQTGSDGNTRVVFIFSPPTRILAAQVPLSIVFVNNKKFACESCIKGHRSSSCTHPDRPLFEVKKKGRPVSQCEKCRELRQSRRVHSKCTCNDKATPSRAPAQASSSGTKSKPRFVPIEPALPNGLKDIFQASSAIPSSDIRQKVEDLLNPCKCSAKSTRGCQCGKQRTHDTTDSTEPPEPNLLTLARVAAMRRPGDTADGGPSSTSGKRQGIPKRIASRPSTPPALGHKRVKSVISDIQPRLELPPIFSPLPSTPFPTSLPSFPTMPPLSAVASLAGSGCTCGLTCACPDCEEHPGPQASGDCCGKSCNHCVDPTLIALPGSSSPSGKSIIDQFFARAASLPQPPSSRRFGNSAMLDTMNTTVYPSTAHGADERGVAFGLVNLPKLECCGGNCGCPNGLCGCGQACNGSCREHQSSLAADNTQPIPRDEAASSNAPAKTPEPVKPIRSCCAGR</sequence>